<sequence length="184" mass="21146">MTSKRYAKENGMGGRGRAKSEWQVRKDLEKEKKRKHNLARKIASEIRRFDDQTDGEMANETKANLPEMRTCINCGESSLEVRPTRFEGLSTRIGPLNAEMCPRCRRMVNGGELNPADLFPTYRIDQRSENVRTKVVQGFREDWVDRRDHLPTQLARVATPRQDIGPVESPGSVLRGILHDRLEK</sequence>
<dbReference type="AlphaFoldDB" id="A0A0G0M6T1"/>
<feature type="region of interest" description="Disordered" evidence="1">
    <location>
        <begin position="1"/>
        <end position="36"/>
    </location>
</feature>
<evidence type="ECO:0000313" key="2">
    <source>
        <dbReference type="EMBL" id="KKQ69384.1"/>
    </source>
</evidence>
<reference evidence="2 3" key="1">
    <citation type="journal article" date="2015" name="Nature">
        <title>rRNA introns, odd ribosomes, and small enigmatic genomes across a large radiation of phyla.</title>
        <authorList>
            <person name="Brown C.T."/>
            <person name="Hug L.A."/>
            <person name="Thomas B.C."/>
            <person name="Sharon I."/>
            <person name="Castelle C.J."/>
            <person name="Singh A."/>
            <person name="Wilkins M.J."/>
            <person name="Williams K.H."/>
            <person name="Banfield J.F."/>
        </authorList>
    </citation>
    <scope>NUCLEOTIDE SEQUENCE [LARGE SCALE GENOMIC DNA]</scope>
</reference>
<feature type="compositionally biased region" description="Basic and acidic residues" evidence="1">
    <location>
        <begin position="18"/>
        <end position="31"/>
    </location>
</feature>
<gene>
    <name evidence="2" type="ORF">US90_C0017G0003</name>
</gene>
<dbReference type="EMBL" id="LBUT01000017">
    <property type="protein sequence ID" value="KKQ69384.1"/>
    <property type="molecule type" value="Genomic_DNA"/>
</dbReference>
<dbReference type="STRING" id="1618490.US90_C0017G0003"/>
<evidence type="ECO:0000256" key="1">
    <source>
        <dbReference type="SAM" id="MobiDB-lite"/>
    </source>
</evidence>
<proteinExistence type="predicted"/>
<comment type="caution">
    <text evidence="2">The sequence shown here is derived from an EMBL/GenBank/DDBJ whole genome shotgun (WGS) entry which is preliminary data.</text>
</comment>
<protein>
    <submittedName>
        <fullName evidence="2">Uncharacterized protein</fullName>
    </submittedName>
</protein>
<organism evidence="2 3">
    <name type="scientific">Candidatus Shapirobacteria bacterium GW2011_GWE2_38_30</name>
    <dbReference type="NCBI Taxonomy" id="1618490"/>
    <lineage>
        <taxon>Bacteria</taxon>
        <taxon>Candidatus Shapironibacteriota</taxon>
    </lineage>
</organism>
<name>A0A0G0M6T1_9BACT</name>
<dbReference type="Proteomes" id="UP000034406">
    <property type="component" value="Unassembled WGS sequence"/>
</dbReference>
<accession>A0A0G0M6T1</accession>
<evidence type="ECO:0000313" key="3">
    <source>
        <dbReference type="Proteomes" id="UP000034406"/>
    </source>
</evidence>